<name>A0A367GNN6_9SPHI</name>
<evidence type="ECO:0000259" key="2">
    <source>
        <dbReference type="Pfam" id="PF13648"/>
    </source>
</evidence>
<dbReference type="RefSeq" id="WP_114005792.1">
    <property type="nucleotide sequence ID" value="NZ_QGDC01000007.1"/>
</dbReference>
<feature type="signal peptide" evidence="1">
    <location>
        <begin position="1"/>
        <end position="19"/>
    </location>
</feature>
<comment type="caution">
    <text evidence="3">The sequence shown here is derived from an EMBL/GenBank/DDBJ whole genome shotgun (WGS) entry which is preliminary data.</text>
</comment>
<feature type="domain" description="Lipocalin-like" evidence="2">
    <location>
        <begin position="36"/>
        <end position="114"/>
    </location>
</feature>
<keyword evidence="1" id="KW-0732">Signal</keyword>
<evidence type="ECO:0000313" key="3">
    <source>
        <dbReference type="EMBL" id="RCH54281.1"/>
    </source>
</evidence>
<proteinExistence type="predicted"/>
<gene>
    <name evidence="3" type="ORF">DJ568_13370</name>
</gene>
<organism evidence="3 4">
    <name type="scientific">Mucilaginibacter hurinus</name>
    <dbReference type="NCBI Taxonomy" id="2201324"/>
    <lineage>
        <taxon>Bacteria</taxon>
        <taxon>Pseudomonadati</taxon>
        <taxon>Bacteroidota</taxon>
        <taxon>Sphingobacteriia</taxon>
        <taxon>Sphingobacteriales</taxon>
        <taxon>Sphingobacteriaceae</taxon>
        <taxon>Mucilaginibacter</taxon>
    </lineage>
</organism>
<protein>
    <recommendedName>
        <fullName evidence="2">Lipocalin-like domain-containing protein</fullName>
    </recommendedName>
</protein>
<dbReference type="Proteomes" id="UP000253209">
    <property type="component" value="Unassembled WGS sequence"/>
</dbReference>
<reference evidence="3 4" key="1">
    <citation type="submission" date="2018-05" db="EMBL/GenBank/DDBJ databases">
        <title>Mucilaginibacter hurinus sp. nov., isolated from briquette warehouse soil.</title>
        <authorList>
            <person name="Choi L."/>
        </authorList>
    </citation>
    <scope>NUCLEOTIDE SEQUENCE [LARGE SCALE GENOMIC DNA]</scope>
    <source>
        <strain evidence="3 4">ZR32</strain>
    </source>
</reference>
<dbReference type="OrthoDB" id="1351789at2"/>
<dbReference type="AlphaFoldDB" id="A0A367GNN6"/>
<sequence>MKRIPLILLITLTCFTANAQNIMLPAKTVETLLCKKWQSHYATLGGKKITPQPGTEMVSAEFKRNKTFIVSDDEAVENGHGTWYYDQKRKLITLTIGGEKRMNIISLTKDQLIFTVIPGEGLPSDVADIKVVCKPKR</sequence>
<dbReference type="EMBL" id="QGDC01000007">
    <property type="protein sequence ID" value="RCH54281.1"/>
    <property type="molecule type" value="Genomic_DNA"/>
</dbReference>
<evidence type="ECO:0000256" key="1">
    <source>
        <dbReference type="SAM" id="SignalP"/>
    </source>
</evidence>
<keyword evidence="4" id="KW-1185">Reference proteome</keyword>
<dbReference type="Pfam" id="PF13648">
    <property type="entry name" value="Lipocalin_4"/>
    <property type="match status" value="1"/>
</dbReference>
<dbReference type="InterPro" id="IPR024311">
    <property type="entry name" value="Lipocalin-like"/>
</dbReference>
<accession>A0A367GNN6</accession>
<feature type="chain" id="PRO_5016926650" description="Lipocalin-like domain-containing protein" evidence="1">
    <location>
        <begin position="20"/>
        <end position="137"/>
    </location>
</feature>
<evidence type="ECO:0000313" key="4">
    <source>
        <dbReference type="Proteomes" id="UP000253209"/>
    </source>
</evidence>